<evidence type="ECO:0000313" key="2">
    <source>
        <dbReference type="Proteomes" id="UP000191153"/>
    </source>
</evidence>
<dbReference type="RefSeq" id="WP_159443632.1">
    <property type="nucleotide sequence ID" value="NZ_FUWX01000023.1"/>
</dbReference>
<dbReference type="OrthoDB" id="9805017at2"/>
<keyword evidence="2" id="KW-1185">Reference proteome</keyword>
<dbReference type="AlphaFoldDB" id="A0A1T4QGI7"/>
<dbReference type="Proteomes" id="UP000191153">
    <property type="component" value="Unassembled WGS sequence"/>
</dbReference>
<accession>A0A1T4QGI7</accession>
<dbReference type="STRING" id="180163.SAMN02745174_02320"/>
<organism evidence="1 2">
    <name type="scientific">Cetobacterium ceti</name>
    <dbReference type="NCBI Taxonomy" id="180163"/>
    <lineage>
        <taxon>Bacteria</taxon>
        <taxon>Fusobacteriati</taxon>
        <taxon>Fusobacteriota</taxon>
        <taxon>Fusobacteriia</taxon>
        <taxon>Fusobacteriales</taxon>
        <taxon>Fusobacteriaceae</taxon>
        <taxon>Cetobacterium</taxon>
    </lineage>
</organism>
<evidence type="ECO:0000313" key="1">
    <source>
        <dbReference type="EMBL" id="SKA02829.1"/>
    </source>
</evidence>
<gene>
    <name evidence="1" type="ORF">SAMN02745174_02320</name>
</gene>
<reference evidence="1 2" key="1">
    <citation type="submission" date="2017-02" db="EMBL/GenBank/DDBJ databases">
        <authorList>
            <person name="Peterson S.W."/>
        </authorList>
    </citation>
    <scope>NUCLEOTIDE SEQUENCE [LARGE SCALE GENOMIC DNA]</scope>
    <source>
        <strain evidence="1 2">ATCC 700028</strain>
    </source>
</reference>
<proteinExistence type="predicted"/>
<protein>
    <submittedName>
        <fullName evidence="1">Conserved repeat domain-containing protein</fullName>
    </submittedName>
</protein>
<name>A0A1T4QGI7_9FUSO</name>
<dbReference type="EMBL" id="FUWX01000023">
    <property type="protein sequence ID" value="SKA02829.1"/>
    <property type="molecule type" value="Genomic_DNA"/>
</dbReference>
<sequence>MRVLKIIVTIFFLMTKVIFGETAPANTDIGAQAVVTYTKISGERVLSASNPVMTTVNEVVKFNLVGLLGEVSSDPSGKISIPYRLDNTGNIDDEYTLGFVNGDSFQSGDFFLDPEGRNPLEKIDSTTYRTPRIPYGEGIDIYYLGQLKDSVESNEIDVDLKVTSDRKGTLIEDTPTKIFVQSRGDAKIKKTIIYDENKKTFYFVFKFYNGISGTLRDIELDDVIDSNFIITDYVGEWIPFNSDEKKAVTFFLDGPEENAPEVDISLINNILKMKLNEIPENTRETSEGGELFIPFRVNPTLPENTILRNMGTYTFALGSGRSDTFNTTEAFYRVPYYPNTEVKGDFIIKDLSSTGTSNKVTFINTIKNTGNSVDTFNVNLAQKLFPEIGTTYRLVGVVGSVKAELTDSNGDDIPDTGPINPGETFTIELEVTVDQSRIRKELLYSVNKVYVSVKNSAYIVSVTDAVKGEITEKDISFSKFQGVDRDGDGKVDSYTTKDLEFIEGETIYYRLILTNIRDNLTIPNIIISDKIPVNTTYIENSGKYYLNDVLVPEGLVIKDGELSLTVDLPPSGKITLDFEVQALQ</sequence>